<dbReference type="AlphaFoldDB" id="A0A7J6AFY1"/>
<reference evidence="1 2" key="1">
    <citation type="submission" date="2020-02" db="EMBL/GenBank/DDBJ databases">
        <title>A chromosome-scale genome assembly of the black bullhead catfish (Ameiurus melas).</title>
        <authorList>
            <person name="Wen M."/>
            <person name="Zham M."/>
            <person name="Cabau C."/>
            <person name="Klopp C."/>
            <person name="Donnadieu C."/>
            <person name="Roques C."/>
            <person name="Bouchez O."/>
            <person name="Lampietro C."/>
            <person name="Jouanno E."/>
            <person name="Herpin A."/>
            <person name="Louis A."/>
            <person name="Berthelot C."/>
            <person name="Parey E."/>
            <person name="Roest-Crollius H."/>
            <person name="Braasch I."/>
            <person name="Postlethwait J."/>
            <person name="Robinson-Rechavi M."/>
            <person name="Echchiki A."/>
            <person name="Begum T."/>
            <person name="Montfort J."/>
            <person name="Schartl M."/>
            <person name="Bobe J."/>
            <person name="Guiguen Y."/>
        </authorList>
    </citation>
    <scope>NUCLEOTIDE SEQUENCE [LARGE SCALE GENOMIC DNA]</scope>
    <source>
        <strain evidence="1">M_S1</strain>
        <tissue evidence="1">Blood</tissue>
    </source>
</reference>
<dbReference type="Proteomes" id="UP000593565">
    <property type="component" value="Unassembled WGS sequence"/>
</dbReference>
<name>A0A7J6AFY1_AMEME</name>
<evidence type="ECO:0000313" key="1">
    <source>
        <dbReference type="EMBL" id="KAF4081733.1"/>
    </source>
</evidence>
<gene>
    <name evidence="1" type="ORF">AMELA_G00164580</name>
</gene>
<sequence length="70" mass="8091">MFKGGKVHNTFSLFFPPKETPEETLQRISIERETREENVHEGLTAAAGVNRPRLQIILLLLLTCFRVLHF</sequence>
<protein>
    <submittedName>
        <fullName evidence="1">Uncharacterized protein</fullName>
    </submittedName>
</protein>
<dbReference type="EMBL" id="JAAGNN010000013">
    <property type="protein sequence ID" value="KAF4081733.1"/>
    <property type="molecule type" value="Genomic_DNA"/>
</dbReference>
<evidence type="ECO:0000313" key="2">
    <source>
        <dbReference type="Proteomes" id="UP000593565"/>
    </source>
</evidence>
<comment type="caution">
    <text evidence="1">The sequence shown here is derived from an EMBL/GenBank/DDBJ whole genome shotgun (WGS) entry which is preliminary data.</text>
</comment>
<accession>A0A7J6AFY1</accession>
<organism evidence="1 2">
    <name type="scientific">Ameiurus melas</name>
    <name type="common">Black bullhead</name>
    <name type="synonym">Silurus melas</name>
    <dbReference type="NCBI Taxonomy" id="219545"/>
    <lineage>
        <taxon>Eukaryota</taxon>
        <taxon>Metazoa</taxon>
        <taxon>Chordata</taxon>
        <taxon>Craniata</taxon>
        <taxon>Vertebrata</taxon>
        <taxon>Euteleostomi</taxon>
        <taxon>Actinopterygii</taxon>
        <taxon>Neopterygii</taxon>
        <taxon>Teleostei</taxon>
        <taxon>Ostariophysi</taxon>
        <taxon>Siluriformes</taxon>
        <taxon>Ictaluridae</taxon>
        <taxon>Ameiurus</taxon>
    </lineage>
</organism>
<proteinExistence type="predicted"/>
<keyword evidence="2" id="KW-1185">Reference proteome</keyword>